<comment type="caution">
    <text evidence="11">The sequence shown here is derived from an EMBL/GenBank/DDBJ whole genome shotgun (WGS) entry which is preliminary data.</text>
</comment>
<evidence type="ECO:0000256" key="3">
    <source>
        <dbReference type="ARBA" id="ARBA00022553"/>
    </source>
</evidence>
<evidence type="ECO:0000313" key="11">
    <source>
        <dbReference type="EMBL" id="GAA4029400.1"/>
    </source>
</evidence>
<dbReference type="InterPro" id="IPR005467">
    <property type="entry name" value="His_kinase_dom"/>
</dbReference>
<evidence type="ECO:0000256" key="7">
    <source>
        <dbReference type="SAM" id="Phobius"/>
    </source>
</evidence>
<dbReference type="InterPro" id="IPR036890">
    <property type="entry name" value="HATPase_C_sf"/>
</dbReference>
<gene>
    <name evidence="11" type="ORF">GCM10022212_29470</name>
</gene>
<feature type="domain" description="Histidine kinase" evidence="8">
    <location>
        <begin position="339"/>
        <end position="560"/>
    </location>
</feature>
<dbReference type="CDD" id="cd17546">
    <property type="entry name" value="REC_hyHK_CKI1_RcsC-like"/>
    <property type="match status" value="1"/>
</dbReference>
<dbReference type="SUPFAM" id="SSF55874">
    <property type="entry name" value="ATPase domain of HSP90 chaperone/DNA topoisomerase II/histidine kinase"/>
    <property type="match status" value="1"/>
</dbReference>
<evidence type="ECO:0000256" key="6">
    <source>
        <dbReference type="PROSITE-ProRule" id="PRU00169"/>
    </source>
</evidence>
<organism evidence="11 12">
    <name type="scientific">Actimicrobium antarcticum</name>
    <dbReference type="NCBI Taxonomy" id="1051899"/>
    <lineage>
        <taxon>Bacteria</taxon>
        <taxon>Pseudomonadati</taxon>
        <taxon>Pseudomonadota</taxon>
        <taxon>Betaproteobacteria</taxon>
        <taxon>Burkholderiales</taxon>
        <taxon>Oxalobacteraceae</taxon>
        <taxon>Actimicrobium</taxon>
    </lineage>
</organism>
<dbReference type="Proteomes" id="UP001501353">
    <property type="component" value="Unassembled WGS sequence"/>
</dbReference>
<dbReference type="Gene3D" id="3.30.450.20">
    <property type="entry name" value="PAS domain"/>
    <property type="match status" value="1"/>
</dbReference>
<reference evidence="12" key="1">
    <citation type="journal article" date="2019" name="Int. J. Syst. Evol. Microbiol.">
        <title>The Global Catalogue of Microorganisms (GCM) 10K type strain sequencing project: providing services to taxonomists for standard genome sequencing and annotation.</title>
        <authorList>
            <consortium name="The Broad Institute Genomics Platform"/>
            <consortium name="The Broad Institute Genome Sequencing Center for Infectious Disease"/>
            <person name="Wu L."/>
            <person name="Ma J."/>
        </authorList>
    </citation>
    <scope>NUCLEOTIDE SEQUENCE [LARGE SCALE GENOMIC DNA]</scope>
    <source>
        <strain evidence="12">JCM 16673</strain>
    </source>
</reference>
<evidence type="ECO:0000259" key="9">
    <source>
        <dbReference type="PROSITE" id="PS50110"/>
    </source>
</evidence>
<dbReference type="Pfam" id="PF00072">
    <property type="entry name" value="Response_reg"/>
    <property type="match status" value="1"/>
</dbReference>
<sequence length="982" mass="106267">MVSGLLFSAGILLATAIFVRFERNQAVAAEAEHGLLYASALESHLSEALRAVDSTLAILDDALNRSKAGDTAGMNALISKAVQQSTRLRSISLLDQDGKVLLSSNPLMIGRDYALLALGFERELTDLIEPGRAQFVRDLHELKPGQPVPANEAANYIVPFARTLELQGKRLTMLATVNPAALFPVYRAALGADVSYAALFDYDGHVLGATPQSQFAVDQSYVSLPIFTQLQREVEHGQFSSDLATAGGGSERYLVNFQAARKFPIVAVVGMSEANAVERWAGGSSNLTWVGIGAAIVVLLYTAILWRVMRFRENFEIEMKSAKEAAEQANAARGEFLSTMSHEIRTPMNAVIGMTGLLRETPLDAQQEEFTKSVEESANALMVIIDEILDFSRIDAGKMRIEPIDCHLSSVIEGSVDVIAVKAREKGLRLMCFVDPGLPMTVSVDAGRLRQILLNLIGNAVKFTHAGEIIVRVRPVGGNNGNCLVRFEVSDTGIGIAPDIVSKLFRPFTQADGSVTRKYGGTGLGLSICKRLVELMGGSIGVDCEAGSGSLFWFKLPLPVVVAAAPLATPPRGSAVRVVLVEPHRVQADILQSYIKSWGFPVDVVGTASQALELPHPATGRKIVLIDSRLSDMVPEQLLNVMSVAGPESRFILLANSEDERDVAPSQGFHAVLMQPIRQSSLFDALGEAQERRRGSLPAVVERRENRLDSAVTHSRKEHPPILLVEDNPMNQKLAIHQLNVMGYAAQIASNGQEAIDALATGTYALILMDCQMPEMDGFEATRRIRKTEAGSGRHIHIIAMTANAMQGDRERCLDAGMDDYLAKPIRREQLAEMLARRLAIDDSAMADVAPVAVTVPLAADVFAGFAVTPQILDLSRLHDMFEDDLEAQRGMLGLFVTTTPPLFQQFESAIASANFVQIKALGHRLVGSTAALGMDELAVLARAIEVAAQAGELLTLKQLHSALLSAFSRLCQLVNKMEETS</sequence>
<evidence type="ECO:0000256" key="2">
    <source>
        <dbReference type="ARBA" id="ARBA00012438"/>
    </source>
</evidence>
<dbReference type="InterPro" id="IPR004358">
    <property type="entry name" value="Sig_transdc_His_kin-like_C"/>
</dbReference>
<protein>
    <recommendedName>
        <fullName evidence="2">histidine kinase</fullName>
        <ecNumber evidence="2">2.7.13.3</ecNumber>
    </recommendedName>
</protein>
<dbReference type="PRINTS" id="PR00344">
    <property type="entry name" value="BCTRLSENSOR"/>
</dbReference>
<dbReference type="SUPFAM" id="SSF47384">
    <property type="entry name" value="Homodimeric domain of signal transducing histidine kinase"/>
    <property type="match status" value="1"/>
</dbReference>
<dbReference type="InterPro" id="IPR003594">
    <property type="entry name" value="HATPase_dom"/>
</dbReference>
<dbReference type="EC" id="2.7.13.3" evidence="2"/>
<dbReference type="SMART" id="SM00448">
    <property type="entry name" value="REC"/>
    <property type="match status" value="2"/>
</dbReference>
<feature type="modified residue" description="Phosphohistidine" evidence="5">
    <location>
        <position position="924"/>
    </location>
</feature>
<dbReference type="PROSITE" id="PS50110">
    <property type="entry name" value="RESPONSE_REGULATORY"/>
    <property type="match status" value="2"/>
</dbReference>
<keyword evidence="4" id="KW-0902">Two-component regulatory system</keyword>
<feature type="domain" description="Response regulatory" evidence="9">
    <location>
        <begin position="577"/>
        <end position="690"/>
    </location>
</feature>
<evidence type="ECO:0000259" key="10">
    <source>
        <dbReference type="PROSITE" id="PS50894"/>
    </source>
</evidence>
<dbReference type="Pfam" id="PF00512">
    <property type="entry name" value="HisKA"/>
    <property type="match status" value="1"/>
</dbReference>
<accession>A0ABP7TPQ1</accession>
<keyword evidence="7" id="KW-0812">Transmembrane</keyword>
<dbReference type="PROSITE" id="PS50894">
    <property type="entry name" value="HPT"/>
    <property type="match status" value="1"/>
</dbReference>
<feature type="transmembrane region" description="Helical" evidence="7">
    <location>
        <begin position="287"/>
        <end position="309"/>
    </location>
</feature>
<dbReference type="Gene3D" id="3.40.50.2300">
    <property type="match status" value="2"/>
</dbReference>
<dbReference type="PROSITE" id="PS50109">
    <property type="entry name" value="HIS_KIN"/>
    <property type="match status" value="1"/>
</dbReference>
<dbReference type="Pfam" id="PF01627">
    <property type="entry name" value="Hpt"/>
    <property type="match status" value="1"/>
</dbReference>
<keyword evidence="12" id="KW-1185">Reference proteome</keyword>
<dbReference type="InterPro" id="IPR001789">
    <property type="entry name" value="Sig_transdc_resp-reg_receiver"/>
</dbReference>
<dbReference type="Gene3D" id="1.20.120.160">
    <property type="entry name" value="HPT domain"/>
    <property type="match status" value="1"/>
</dbReference>
<feature type="modified residue" description="4-aspartylphosphate" evidence="6">
    <location>
        <position position="627"/>
    </location>
</feature>
<dbReference type="CDD" id="cd00082">
    <property type="entry name" value="HisKA"/>
    <property type="match status" value="1"/>
</dbReference>
<dbReference type="SUPFAM" id="SSF47226">
    <property type="entry name" value="Histidine-containing phosphotransfer domain, HPT domain"/>
    <property type="match status" value="1"/>
</dbReference>
<proteinExistence type="predicted"/>
<dbReference type="Gene3D" id="1.10.287.130">
    <property type="match status" value="1"/>
</dbReference>
<feature type="modified residue" description="4-aspartylphosphate" evidence="6">
    <location>
        <position position="770"/>
    </location>
</feature>
<keyword evidence="3 6" id="KW-0597">Phosphoprotein</keyword>
<keyword evidence="7" id="KW-1133">Transmembrane helix</keyword>
<name>A0ABP7TPQ1_9BURK</name>
<dbReference type="PANTHER" id="PTHR45339">
    <property type="entry name" value="HYBRID SIGNAL TRANSDUCTION HISTIDINE KINASE J"/>
    <property type="match status" value="1"/>
</dbReference>
<dbReference type="SMART" id="SM00387">
    <property type="entry name" value="HATPase_c"/>
    <property type="match status" value="1"/>
</dbReference>
<dbReference type="InterPro" id="IPR036097">
    <property type="entry name" value="HisK_dim/P_sf"/>
</dbReference>
<dbReference type="InterPro" id="IPR008207">
    <property type="entry name" value="Sig_transdc_His_kin_Hpt_dom"/>
</dbReference>
<dbReference type="InterPro" id="IPR036641">
    <property type="entry name" value="HPT_dom_sf"/>
</dbReference>
<feature type="domain" description="Response regulatory" evidence="9">
    <location>
        <begin position="721"/>
        <end position="839"/>
    </location>
</feature>
<dbReference type="InterPro" id="IPR003661">
    <property type="entry name" value="HisK_dim/P_dom"/>
</dbReference>
<dbReference type="SUPFAM" id="SSF52172">
    <property type="entry name" value="CheY-like"/>
    <property type="match status" value="2"/>
</dbReference>
<comment type="catalytic activity">
    <reaction evidence="1">
        <text>ATP + protein L-histidine = ADP + protein N-phospho-L-histidine.</text>
        <dbReference type="EC" id="2.7.13.3"/>
    </reaction>
</comment>
<feature type="domain" description="HPt" evidence="10">
    <location>
        <begin position="885"/>
        <end position="978"/>
    </location>
</feature>
<dbReference type="EMBL" id="BAAAZE010000012">
    <property type="protein sequence ID" value="GAA4029400.1"/>
    <property type="molecule type" value="Genomic_DNA"/>
</dbReference>
<evidence type="ECO:0000256" key="1">
    <source>
        <dbReference type="ARBA" id="ARBA00000085"/>
    </source>
</evidence>
<evidence type="ECO:0000313" key="12">
    <source>
        <dbReference type="Proteomes" id="UP001501353"/>
    </source>
</evidence>
<dbReference type="SMART" id="SM00388">
    <property type="entry name" value="HisKA"/>
    <property type="match status" value="1"/>
</dbReference>
<evidence type="ECO:0000256" key="4">
    <source>
        <dbReference type="ARBA" id="ARBA00023012"/>
    </source>
</evidence>
<dbReference type="Gene3D" id="3.30.565.10">
    <property type="entry name" value="Histidine kinase-like ATPase, C-terminal domain"/>
    <property type="match status" value="1"/>
</dbReference>
<evidence type="ECO:0000259" key="8">
    <source>
        <dbReference type="PROSITE" id="PS50109"/>
    </source>
</evidence>
<evidence type="ECO:0000256" key="5">
    <source>
        <dbReference type="PROSITE-ProRule" id="PRU00110"/>
    </source>
</evidence>
<dbReference type="InterPro" id="IPR011006">
    <property type="entry name" value="CheY-like_superfamily"/>
</dbReference>
<dbReference type="PANTHER" id="PTHR45339:SF5">
    <property type="entry name" value="HISTIDINE KINASE"/>
    <property type="match status" value="1"/>
</dbReference>
<keyword evidence="7" id="KW-0472">Membrane</keyword>
<dbReference type="Pfam" id="PF02518">
    <property type="entry name" value="HATPase_c"/>
    <property type="match status" value="1"/>
</dbReference>
<dbReference type="CDD" id="cd16922">
    <property type="entry name" value="HATPase_EvgS-ArcB-TorS-like"/>
    <property type="match status" value="1"/>
</dbReference>